<dbReference type="OrthoDB" id="358516at2157"/>
<accession>A0A1I4PJ11</accession>
<dbReference type="AlphaFoldDB" id="A0A1I4PJ11"/>
<protein>
    <submittedName>
        <fullName evidence="1">Putative methanogenesis marker protein 8</fullName>
    </submittedName>
</protein>
<evidence type="ECO:0000313" key="2">
    <source>
        <dbReference type="Proteomes" id="UP000198535"/>
    </source>
</evidence>
<keyword evidence="2" id="KW-1185">Reference proteome</keyword>
<dbReference type="EMBL" id="FOUJ01000001">
    <property type="protein sequence ID" value="SFM27423.1"/>
    <property type="molecule type" value="Genomic_DNA"/>
</dbReference>
<gene>
    <name evidence="1" type="ORF">SAMN04488696_0671</name>
</gene>
<dbReference type="Proteomes" id="UP000198535">
    <property type="component" value="Unassembled WGS sequence"/>
</dbReference>
<reference evidence="2" key="1">
    <citation type="submission" date="2016-10" db="EMBL/GenBank/DDBJ databases">
        <authorList>
            <person name="Varghese N."/>
            <person name="Submissions S."/>
        </authorList>
    </citation>
    <scope>NUCLEOTIDE SEQUENCE [LARGE SCALE GENOMIC DNA]</scope>
    <source>
        <strain evidence="2">Mob M</strain>
    </source>
</reference>
<proteinExistence type="predicted"/>
<dbReference type="STRING" id="487685.SAMN04488696_0671"/>
<dbReference type="RefSeq" id="WP_091933124.1">
    <property type="nucleotide sequence ID" value="NZ_FOUJ01000001.1"/>
</dbReference>
<dbReference type="Pfam" id="PF09872">
    <property type="entry name" value="DUF2099"/>
    <property type="match status" value="1"/>
</dbReference>
<name>A0A1I4PJ11_9EURY</name>
<dbReference type="InterPro" id="IPR009181">
    <property type="entry name" value="Methan_mark_8"/>
</dbReference>
<evidence type="ECO:0000313" key="1">
    <source>
        <dbReference type="EMBL" id="SFM27423.1"/>
    </source>
</evidence>
<organism evidence="1 2">
    <name type="scientific">Methanolobus profundi</name>
    <dbReference type="NCBI Taxonomy" id="487685"/>
    <lineage>
        <taxon>Archaea</taxon>
        <taxon>Methanobacteriati</taxon>
        <taxon>Methanobacteriota</taxon>
        <taxon>Stenosarchaea group</taxon>
        <taxon>Methanomicrobia</taxon>
        <taxon>Methanosarcinales</taxon>
        <taxon>Methanosarcinaceae</taxon>
        <taxon>Methanolobus</taxon>
    </lineage>
</organism>
<sequence length="282" mass="30684">MPHVMEILGKARVVVENGEVVEVSEPLISWCPIFDKTRGITEITKEEIKKNMEFRIRDFGLFTSKRQLDMDIFVGFGASETMMTGLKRGLLDTTVTACDGAGSVISNNPNLVQGMGARISGLVETEPIDETINGINERGGIVLDPSTARVDPVAAARKAAELGYKKIAVTVVFPETAKQLRELEAEMDLELTIIGAHVTGIGKEFAQELLNNVDIVTSCASKNIRELVTPLVQVGSAVPLFGITQRGKELLLERAKEVEAPLFVSSAKLPSLPEEKQPRELV</sequence>
<dbReference type="PIRSF" id="PIRSF004929">
    <property type="entry name" value="UCP004929"/>
    <property type="match status" value="1"/>
</dbReference>
<dbReference type="NCBIfam" id="TIGR03275">
    <property type="entry name" value="methan_mark_8"/>
    <property type="match status" value="1"/>
</dbReference>